<feature type="compositionally biased region" description="Basic residues" evidence="1">
    <location>
        <begin position="12"/>
        <end position="27"/>
    </location>
</feature>
<organism evidence="2 3">
    <name type="scientific">Gossypium gossypioides</name>
    <name type="common">Mexican cotton</name>
    <name type="synonym">Selera gossypioides</name>
    <dbReference type="NCBI Taxonomy" id="34282"/>
    <lineage>
        <taxon>Eukaryota</taxon>
        <taxon>Viridiplantae</taxon>
        <taxon>Streptophyta</taxon>
        <taxon>Embryophyta</taxon>
        <taxon>Tracheophyta</taxon>
        <taxon>Spermatophyta</taxon>
        <taxon>Magnoliopsida</taxon>
        <taxon>eudicotyledons</taxon>
        <taxon>Gunneridae</taxon>
        <taxon>Pentapetalae</taxon>
        <taxon>rosids</taxon>
        <taxon>malvids</taxon>
        <taxon>Malvales</taxon>
        <taxon>Malvaceae</taxon>
        <taxon>Malvoideae</taxon>
        <taxon>Gossypium</taxon>
    </lineage>
</organism>
<keyword evidence="3" id="KW-1185">Reference proteome</keyword>
<gene>
    <name evidence="2" type="ORF">Gogos_018122</name>
</gene>
<reference evidence="2 3" key="1">
    <citation type="journal article" date="2019" name="Genome Biol. Evol.">
        <title>Insights into the evolution of the New World diploid cottons (Gossypium, subgenus Houzingenia) based on genome sequencing.</title>
        <authorList>
            <person name="Grover C.E."/>
            <person name="Arick M.A. 2nd"/>
            <person name="Thrash A."/>
            <person name="Conover J.L."/>
            <person name="Sanders W.S."/>
            <person name="Peterson D.G."/>
            <person name="Frelichowski J.E."/>
            <person name="Scheffler J.A."/>
            <person name="Scheffler B.E."/>
            <person name="Wendel J.F."/>
        </authorList>
    </citation>
    <scope>NUCLEOTIDE SEQUENCE [LARGE SCALE GENOMIC DNA]</scope>
    <source>
        <strain evidence="2">5</strain>
        <tissue evidence="2">Leaf</tissue>
    </source>
</reference>
<evidence type="ECO:0000313" key="2">
    <source>
        <dbReference type="EMBL" id="MBA0734179.1"/>
    </source>
</evidence>
<dbReference type="AlphaFoldDB" id="A0A7J9BEM6"/>
<proteinExistence type="predicted"/>
<protein>
    <submittedName>
        <fullName evidence="2">Uncharacterized protein</fullName>
    </submittedName>
</protein>
<dbReference type="EMBL" id="JABEZY010000002">
    <property type="protein sequence ID" value="MBA0734179.1"/>
    <property type="molecule type" value="Genomic_DNA"/>
</dbReference>
<feature type="non-terminal residue" evidence="2">
    <location>
        <position position="1"/>
    </location>
</feature>
<name>A0A7J9BEM6_GOSGO</name>
<dbReference type="Proteomes" id="UP000593579">
    <property type="component" value="Unassembled WGS sequence"/>
</dbReference>
<evidence type="ECO:0000313" key="3">
    <source>
        <dbReference type="Proteomes" id="UP000593579"/>
    </source>
</evidence>
<sequence>MEVTQSLNPLKKNLKLRRGKLKTKRPPTNRNGSGSRMGRGRTGQGEIVFAYPDLIIVMYPNPNTVPGRFTGNRFR</sequence>
<evidence type="ECO:0000256" key="1">
    <source>
        <dbReference type="SAM" id="MobiDB-lite"/>
    </source>
</evidence>
<feature type="region of interest" description="Disordered" evidence="1">
    <location>
        <begin position="1"/>
        <end position="43"/>
    </location>
</feature>
<comment type="caution">
    <text evidence="2">The sequence shown here is derived from an EMBL/GenBank/DDBJ whole genome shotgun (WGS) entry which is preliminary data.</text>
</comment>
<accession>A0A7J9BEM6</accession>